<comment type="caution">
    <text evidence="4">The sequence shown here is derived from an EMBL/GenBank/DDBJ whole genome shotgun (WGS) entry which is preliminary data.</text>
</comment>
<proteinExistence type="predicted"/>
<evidence type="ECO:0000256" key="1">
    <source>
        <dbReference type="ARBA" id="ARBA00022737"/>
    </source>
</evidence>
<dbReference type="InterPro" id="IPR056823">
    <property type="entry name" value="TEN-like_YD-shell"/>
</dbReference>
<organism evidence="4 5">
    <name type="scientific">Rhodanobacter humi</name>
    <dbReference type="NCBI Taxonomy" id="1888173"/>
    <lineage>
        <taxon>Bacteria</taxon>
        <taxon>Pseudomonadati</taxon>
        <taxon>Pseudomonadota</taxon>
        <taxon>Gammaproteobacteria</taxon>
        <taxon>Lysobacterales</taxon>
        <taxon>Rhodanobacteraceae</taxon>
        <taxon>Rhodanobacter</taxon>
    </lineage>
</organism>
<protein>
    <submittedName>
        <fullName evidence="4">RHS repeat-associated core domain-containing protein</fullName>
    </submittedName>
</protein>
<dbReference type="Pfam" id="PF25023">
    <property type="entry name" value="TEN_YD-shell"/>
    <property type="match status" value="1"/>
</dbReference>
<feature type="domain" description="Teneurin-like YD-shell" evidence="3">
    <location>
        <begin position="62"/>
        <end position="163"/>
    </location>
</feature>
<dbReference type="InterPro" id="IPR022385">
    <property type="entry name" value="Rhs_assc_core"/>
</dbReference>
<sequence length="330" mass="35940">MGLVTPRPMASASARKTISLLARDTAMAIQKGHTMKIRQLVIRSLCLLGLWLGLGLEVHAQTDKVTYVYTDPQGTPLVEADVSGNVIARYDYTPYGSSVASLGSPPDGPGYTGHVNDPETGLVYMQARYYQPVGRFLSPDPVAPEPGNLFGFNRYAYANNNPITNTDPTGRESAEISYETTKSLTEAMNQRHDPKEAKAGLIMMGVVYGGAVAIVAGPEMTAVGAVRAYRAWKFERSLNQVRKRLDGWTETPNKKGVGSRFEDPANPKGNRVRVDMGTPDHVYPSQRVDHVVEQRNGSTVDANGKPIISNKPTSTPEAHTPLKTWLNKNG</sequence>
<evidence type="ECO:0000256" key="2">
    <source>
        <dbReference type="SAM" id="MobiDB-lite"/>
    </source>
</evidence>
<dbReference type="Proteomes" id="UP001562159">
    <property type="component" value="Unassembled WGS sequence"/>
</dbReference>
<feature type="region of interest" description="Disordered" evidence="2">
    <location>
        <begin position="249"/>
        <end position="269"/>
    </location>
</feature>
<gene>
    <name evidence="4" type="ORF">AB7878_06125</name>
</gene>
<keyword evidence="1" id="KW-0677">Repeat</keyword>
<evidence type="ECO:0000313" key="4">
    <source>
        <dbReference type="EMBL" id="MEY2181988.1"/>
    </source>
</evidence>
<evidence type="ECO:0000259" key="3">
    <source>
        <dbReference type="Pfam" id="PF25023"/>
    </source>
</evidence>
<evidence type="ECO:0000313" key="5">
    <source>
        <dbReference type="Proteomes" id="UP001562159"/>
    </source>
</evidence>
<dbReference type="PANTHER" id="PTHR32305:SF15">
    <property type="entry name" value="PROTEIN RHSA-RELATED"/>
    <property type="match status" value="1"/>
</dbReference>
<reference evidence="4 5" key="1">
    <citation type="submission" date="2024-07" db="EMBL/GenBank/DDBJ databases">
        <title>Molecular mechanisms and environmental adaptations of flagellar loss and biofilm growth of Rhodanobacter under environmental stress.</title>
        <authorList>
            <person name="Chen M."/>
        </authorList>
    </citation>
    <scope>NUCLEOTIDE SEQUENCE [LARGE SCALE GENOMIC DNA]</scope>
    <source>
        <strain evidence="4 5">RS22</strain>
    </source>
</reference>
<keyword evidence="5" id="KW-1185">Reference proteome</keyword>
<feature type="region of interest" description="Disordered" evidence="2">
    <location>
        <begin position="296"/>
        <end position="321"/>
    </location>
</feature>
<dbReference type="PANTHER" id="PTHR32305">
    <property type="match status" value="1"/>
</dbReference>
<dbReference type="NCBIfam" id="TIGR03696">
    <property type="entry name" value="Rhs_assc_core"/>
    <property type="match status" value="1"/>
</dbReference>
<name>A0ABV4ARR8_9GAMM</name>
<accession>A0ABV4ARR8</accession>
<dbReference type="Gene3D" id="2.180.10.10">
    <property type="entry name" value="RHS repeat-associated core"/>
    <property type="match status" value="1"/>
</dbReference>
<dbReference type="InterPro" id="IPR050708">
    <property type="entry name" value="T6SS_VgrG/RHS"/>
</dbReference>
<dbReference type="EMBL" id="JBGBPY010000001">
    <property type="protein sequence ID" value="MEY2181988.1"/>
    <property type="molecule type" value="Genomic_DNA"/>
</dbReference>